<keyword evidence="2 3" id="KW-0808">Transferase</keyword>
<dbReference type="InterPro" id="IPR002201">
    <property type="entry name" value="Glyco_trans_9"/>
</dbReference>
<name>A0A1Q9GUN3_9GAMM</name>
<dbReference type="Proteomes" id="UP000186905">
    <property type="component" value="Unassembled WGS sequence"/>
</dbReference>
<comment type="caution">
    <text evidence="3">The sequence shown here is derived from an EMBL/GenBank/DDBJ whole genome shotgun (WGS) entry which is preliminary data.</text>
</comment>
<dbReference type="Gene3D" id="3.40.50.2000">
    <property type="entry name" value="Glycogen Phosphorylase B"/>
    <property type="match status" value="2"/>
</dbReference>
<keyword evidence="4" id="KW-1185">Reference proteome</keyword>
<protein>
    <submittedName>
        <fullName evidence="3">ADP-heptose--LPS heptosyltransferase</fullName>
    </submittedName>
</protein>
<dbReference type="GO" id="GO:0008713">
    <property type="term" value="F:ADP-heptose-lipopolysaccharide heptosyltransferase activity"/>
    <property type="evidence" value="ECO:0007669"/>
    <property type="project" value="TreeGrafter"/>
</dbReference>
<dbReference type="GO" id="GO:0005829">
    <property type="term" value="C:cytosol"/>
    <property type="evidence" value="ECO:0007669"/>
    <property type="project" value="TreeGrafter"/>
</dbReference>
<dbReference type="PANTHER" id="PTHR30160">
    <property type="entry name" value="TETRAACYLDISACCHARIDE 4'-KINASE-RELATED"/>
    <property type="match status" value="1"/>
</dbReference>
<dbReference type="GO" id="GO:0009244">
    <property type="term" value="P:lipopolysaccharide core region biosynthetic process"/>
    <property type="evidence" value="ECO:0007669"/>
    <property type="project" value="TreeGrafter"/>
</dbReference>
<evidence type="ECO:0000313" key="4">
    <source>
        <dbReference type="Proteomes" id="UP000186905"/>
    </source>
</evidence>
<dbReference type="Pfam" id="PF01075">
    <property type="entry name" value="Glyco_transf_9"/>
    <property type="match status" value="1"/>
</dbReference>
<evidence type="ECO:0000256" key="1">
    <source>
        <dbReference type="ARBA" id="ARBA00022676"/>
    </source>
</evidence>
<evidence type="ECO:0000256" key="2">
    <source>
        <dbReference type="ARBA" id="ARBA00022679"/>
    </source>
</evidence>
<dbReference type="AlphaFoldDB" id="A0A1Q9GUN3"/>
<evidence type="ECO:0000313" key="3">
    <source>
        <dbReference type="EMBL" id="OLQ78875.1"/>
    </source>
</evidence>
<reference evidence="3 4" key="1">
    <citation type="submission" date="2016-09" db="EMBL/GenBank/DDBJ databases">
        <title>Photobacterium proteolyticum sp. nov. a protease producing bacterium isolated from ocean sediments of Laizhou Bay.</title>
        <authorList>
            <person name="Li Y."/>
        </authorList>
    </citation>
    <scope>NUCLEOTIDE SEQUENCE [LARGE SCALE GENOMIC DNA]</scope>
    <source>
        <strain evidence="3 4">13-12</strain>
    </source>
</reference>
<dbReference type="RefSeq" id="WP_075763013.1">
    <property type="nucleotide sequence ID" value="NZ_MJIL01000053.1"/>
</dbReference>
<dbReference type="SUPFAM" id="SSF53756">
    <property type="entry name" value="UDP-Glycosyltransferase/glycogen phosphorylase"/>
    <property type="match status" value="1"/>
</dbReference>
<dbReference type="STRING" id="1903952.BIT28_26540"/>
<gene>
    <name evidence="3" type="ORF">BIT28_26540</name>
</gene>
<organism evidence="3 4">
    <name type="scientific">Photobacterium proteolyticum</name>
    <dbReference type="NCBI Taxonomy" id="1903952"/>
    <lineage>
        <taxon>Bacteria</taxon>
        <taxon>Pseudomonadati</taxon>
        <taxon>Pseudomonadota</taxon>
        <taxon>Gammaproteobacteria</taxon>
        <taxon>Vibrionales</taxon>
        <taxon>Vibrionaceae</taxon>
        <taxon>Photobacterium</taxon>
    </lineage>
</organism>
<dbReference type="PANTHER" id="PTHR30160:SF15">
    <property type="entry name" value="GLYCOSYLTRANSFERASE HI_0523-RELATED"/>
    <property type="match status" value="1"/>
</dbReference>
<dbReference type="CDD" id="cd03789">
    <property type="entry name" value="GT9_LPS_heptosyltransferase"/>
    <property type="match status" value="1"/>
</dbReference>
<proteinExistence type="predicted"/>
<dbReference type="OrthoDB" id="9797795at2"/>
<dbReference type="EMBL" id="MJIL01000053">
    <property type="protein sequence ID" value="OLQ78875.1"/>
    <property type="molecule type" value="Genomic_DNA"/>
</dbReference>
<keyword evidence="1" id="KW-0328">Glycosyltransferase</keyword>
<sequence>MKKVLVVRNDKIGDFMLAWPSFAMLKQSLPECRVTALVPNYTAPVARLCPWIDEVMIDPTAKSSKAEQAELVSDIKQRGFDAAICLFSNGYNAKLLWKAGIPYRLAPATKLAQFLFNRRLKQRRSRSEKPEFEYNLDLIRYFLADNQIECIEPQGPYLAFDEEVLAAQKEKLVVQLALDSGKPWCFIHVGSGGSANNLSLAQYAELIKGVAKQQHCEFVLTAGPGEEVMAASLYELIKAEVSAYVYDTNDGLQDFTRSLACADLFMAGSTGPLHIAAALDVPTIGFFPSKRSATPLRWKTLNTAGRHLAFCPPAGKEQETDMGLIEIEAVLEDAKPWVAQYCS</sequence>
<accession>A0A1Q9GUN3</accession>
<dbReference type="InterPro" id="IPR051199">
    <property type="entry name" value="LPS_LOS_Heptosyltrfase"/>
</dbReference>